<name>A0ABY0MGX9_9LACO</name>
<keyword evidence="2" id="KW-1185">Reference proteome</keyword>
<sequence length="39" mass="4420">MLEAIKTEMKNNELHFGNTELKINDAVTMLEANGWVAEN</sequence>
<protein>
    <submittedName>
        <fullName evidence="1">Uncharacterized protein</fullName>
    </submittedName>
</protein>
<organism evidence="1 2">
    <name type="scientific">Lactobacillus kefiranofaciens</name>
    <dbReference type="NCBI Taxonomy" id="267818"/>
    <lineage>
        <taxon>Bacteria</taxon>
        <taxon>Bacillati</taxon>
        <taxon>Bacillota</taxon>
        <taxon>Bacilli</taxon>
        <taxon>Lactobacillales</taxon>
        <taxon>Lactobacillaceae</taxon>
        <taxon>Lactobacillus</taxon>
    </lineage>
</organism>
<comment type="caution">
    <text evidence="1">The sequence shown here is derived from an EMBL/GenBank/DDBJ whole genome shotgun (WGS) entry which is preliminary data.</text>
</comment>
<evidence type="ECO:0000313" key="1">
    <source>
        <dbReference type="EMBL" id="SDA46519.1"/>
    </source>
</evidence>
<reference evidence="1 2" key="1">
    <citation type="submission" date="2016-10" db="EMBL/GenBank/DDBJ databases">
        <authorList>
            <person name="Varghese N."/>
            <person name="Submissions S."/>
        </authorList>
    </citation>
    <scope>NUCLEOTIDE SEQUENCE [LARGE SCALE GENOMIC DNA]</scope>
    <source>
        <strain evidence="1 2">ATCC 43761</strain>
    </source>
</reference>
<dbReference type="Proteomes" id="UP000181860">
    <property type="component" value="Unassembled WGS sequence"/>
</dbReference>
<evidence type="ECO:0000313" key="2">
    <source>
        <dbReference type="Proteomes" id="UP000181860"/>
    </source>
</evidence>
<gene>
    <name evidence="1" type="ORF">SAMN02983011_00715</name>
</gene>
<dbReference type="EMBL" id="FMXC01000005">
    <property type="protein sequence ID" value="SDA46519.1"/>
    <property type="molecule type" value="Genomic_DNA"/>
</dbReference>
<accession>A0ABY0MGX9</accession>
<proteinExistence type="predicted"/>